<feature type="compositionally biased region" description="Polar residues" evidence="1">
    <location>
        <begin position="23"/>
        <end position="35"/>
    </location>
</feature>
<name>A0AA37IZL9_9FIRM</name>
<dbReference type="RefSeq" id="WP_238317383.1">
    <property type="nucleotide sequence ID" value="NZ_BQKV01000065.1"/>
</dbReference>
<dbReference type="AlphaFoldDB" id="A0AA37IZL9"/>
<evidence type="ECO:0000256" key="1">
    <source>
        <dbReference type="SAM" id="MobiDB-lite"/>
    </source>
</evidence>
<feature type="region of interest" description="Disordered" evidence="1">
    <location>
        <begin position="350"/>
        <end position="382"/>
    </location>
</feature>
<comment type="caution">
    <text evidence="2">The sequence shown here is derived from an EMBL/GenBank/DDBJ whole genome shotgun (WGS) entry which is preliminary data.</text>
</comment>
<sequence length="424" mass="46990">MASTKKKQYDTSGLTSKDEVQDALNSAQYNPSQAVTDAENALKEWQNNRPADYESKYQDQIDSLLQQASQQKDFSYNYAQDPMYQQYARMYTQNAHNASTDAAAQAAALTGGYSSSYAASVAQQAYQQQMNALNSIIPTLYNMALDSYTSQGDQLFNEIELVSAQEQSAQNQYYRQLEDYYTQLERKGQAYNDAYAKDYNEYTDYLAQLGSMRDYYVQQEQYQNAQKQQTFQNVMSVLGLIGDAIQLAISGTTGLGSLANGLLQTGYGIYAGNRDYEAQREDAAWDQQMEALLRQDSLTQQAYENETAQREYQDALAQQKFDNDVTSQKLAIAQGEWALKQAQAAEKASEAAARSQSSSSGLTTGSTGYSGASPSSGSGAQTRVPYSALRMQAQGKSSQQIINQLTSEGYTSAQIKSIMQMLNQ</sequence>
<organism evidence="2 3">
    <name type="scientific">Faecalibacterium gallinarum</name>
    <dbReference type="NCBI Taxonomy" id="2903556"/>
    <lineage>
        <taxon>Bacteria</taxon>
        <taxon>Bacillati</taxon>
        <taxon>Bacillota</taxon>
        <taxon>Clostridia</taxon>
        <taxon>Eubacteriales</taxon>
        <taxon>Oscillospiraceae</taxon>
        <taxon>Faecalibacterium</taxon>
    </lineage>
</organism>
<dbReference type="EMBL" id="BQKV01000065">
    <property type="protein sequence ID" value="GJN65133.1"/>
    <property type="molecule type" value="Genomic_DNA"/>
</dbReference>
<evidence type="ECO:0000313" key="3">
    <source>
        <dbReference type="Proteomes" id="UP001055185"/>
    </source>
</evidence>
<protein>
    <recommendedName>
        <fullName evidence="4">Cell envelope biogenesis protein TolA</fullName>
    </recommendedName>
</protein>
<evidence type="ECO:0008006" key="4">
    <source>
        <dbReference type="Google" id="ProtNLM"/>
    </source>
</evidence>
<dbReference type="Proteomes" id="UP001055185">
    <property type="component" value="Unassembled WGS sequence"/>
</dbReference>
<feature type="region of interest" description="Disordered" evidence="1">
    <location>
        <begin position="1"/>
        <end position="41"/>
    </location>
</feature>
<reference evidence="2" key="1">
    <citation type="journal article" date="2022" name="Int. J. Syst. Evol. Microbiol.">
        <title>Genome-based, phenotypic and chemotaxonomic classification of Faecalibacterium strains: proposal of three novel species Faecalibacterium duncaniae sp. nov., Faecalibacterium hattorii sp. nov. and Faecalibacterium gallinarum sp. nov. .</title>
        <authorList>
            <person name="Sakamoto M."/>
            <person name="Sakurai N."/>
            <person name="Tanno H."/>
            <person name="Iino T."/>
            <person name="Ohkuma M."/>
            <person name="Endo A."/>
        </authorList>
    </citation>
    <scope>NUCLEOTIDE SEQUENCE</scope>
    <source>
        <strain evidence="2">JCM 17207</strain>
    </source>
</reference>
<proteinExistence type="predicted"/>
<gene>
    <name evidence="2" type="ORF">JCM17207_17580</name>
</gene>
<evidence type="ECO:0000313" key="2">
    <source>
        <dbReference type="EMBL" id="GJN65133.1"/>
    </source>
</evidence>
<accession>A0AA37IZL9</accession>
<keyword evidence="3" id="KW-1185">Reference proteome</keyword>